<proteinExistence type="predicted"/>
<keyword evidence="3" id="KW-1185">Reference proteome</keyword>
<evidence type="ECO:0000313" key="3">
    <source>
        <dbReference type="Proteomes" id="UP000030750"/>
    </source>
</evidence>
<protein>
    <submittedName>
        <fullName evidence="2">Uncharacterized protein</fullName>
    </submittedName>
</protein>
<reference evidence="2" key="2">
    <citation type="submission" date="2013-10" db="EMBL/GenBank/DDBJ databases">
        <authorList>
            <person name="Aslett M."/>
        </authorList>
    </citation>
    <scope>NUCLEOTIDE SEQUENCE [LARGE SCALE GENOMIC DNA]</scope>
    <source>
        <strain evidence="2">Houghton</strain>
    </source>
</reference>
<dbReference type="VEuPathDB" id="ToxoDB:EBH_0017540"/>
<feature type="compositionally biased region" description="Pro residues" evidence="1">
    <location>
        <begin position="38"/>
        <end position="56"/>
    </location>
</feature>
<dbReference type="Proteomes" id="UP000030750">
    <property type="component" value="Unassembled WGS sequence"/>
</dbReference>
<dbReference type="OrthoDB" id="347934at2759"/>
<feature type="compositionally biased region" description="Gly residues" evidence="1">
    <location>
        <begin position="113"/>
        <end position="129"/>
    </location>
</feature>
<evidence type="ECO:0000313" key="2">
    <source>
        <dbReference type="EMBL" id="CDJ47750.1"/>
    </source>
</evidence>
<reference evidence="2" key="1">
    <citation type="submission" date="2013-10" db="EMBL/GenBank/DDBJ databases">
        <title>Genomic analysis of the causative agents of coccidiosis in chickens.</title>
        <authorList>
            <person name="Reid A.J."/>
            <person name="Blake D."/>
            <person name="Billington K."/>
            <person name="Browne H."/>
            <person name="Dunn M."/>
            <person name="Hung S."/>
            <person name="Kawahara F."/>
            <person name="Miranda-Saavedra D."/>
            <person name="Mourier T."/>
            <person name="Nagra H."/>
            <person name="Otto T.D."/>
            <person name="Rawlings N."/>
            <person name="Sanchez A."/>
            <person name="Sanders M."/>
            <person name="Subramaniam C."/>
            <person name="Tay Y."/>
            <person name="Dear P."/>
            <person name="Doerig C."/>
            <person name="Gruber A."/>
            <person name="Parkinson J."/>
            <person name="Shirley M."/>
            <person name="Wan K.L."/>
            <person name="Berriman M."/>
            <person name="Tomley F."/>
            <person name="Pain A."/>
        </authorList>
    </citation>
    <scope>NUCLEOTIDE SEQUENCE [LARGE SCALE GENOMIC DNA]</scope>
    <source>
        <strain evidence="2">Houghton</strain>
    </source>
</reference>
<gene>
    <name evidence="2" type="ORF">EBH_0017540</name>
</gene>
<feature type="region of interest" description="Disordered" evidence="1">
    <location>
        <begin position="35"/>
        <end position="62"/>
    </location>
</feature>
<sequence length="203" mass="20802">MRALRRCVLQALSYRWAWGPPRPVGAPWGAPWGAPLPAGAPPGPPGGPTGGPPGPPGLQGAPQEWGALQWAQQQKETFPSGYQVLLEERASCAAANIWNAIQDTEEKLKEGGPPEGTGAEGALGRGPTGGAPYQGKAISSWAHSSIHRGDPPAAIARELRVPIDGGPIGGPPKGPPEWGPFKRALEWGPPATAGGSSGIRGPP</sequence>
<organism evidence="2 3">
    <name type="scientific">Eimeria brunetti</name>
    <dbReference type="NCBI Taxonomy" id="51314"/>
    <lineage>
        <taxon>Eukaryota</taxon>
        <taxon>Sar</taxon>
        <taxon>Alveolata</taxon>
        <taxon>Apicomplexa</taxon>
        <taxon>Conoidasida</taxon>
        <taxon>Coccidia</taxon>
        <taxon>Eucoccidiorida</taxon>
        <taxon>Eimeriorina</taxon>
        <taxon>Eimeriidae</taxon>
        <taxon>Eimeria</taxon>
    </lineage>
</organism>
<evidence type="ECO:0000256" key="1">
    <source>
        <dbReference type="SAM" id="MobiDB-lite"/>
    </source>
</evidence>
<dbReference type="EMBL" id="HG710847">
    <property type="protein sequence ID" value="CDJ47750.1"/>
    <property type="molecule type" value="Genomic_DNA"/>
</dbReference>
<feature type="compositionally biased region" description="Pro residues" evidence="1">
    <location>
        <begin position="169"/>
        <end position="178"/>
    </location>
</feature>
<name>U6LIW0_9EIME</name>
<accession>U6LIW0</accession>
<feature type="region of interest" description="Disordered" evidence="1">
    <location>
        <begin position="107"/>
        <end position="203"/>
    </location>
</feature>
<dbReference type="AlphaFoldDB" id="U6LIW0"/>